<reference evidence="2" key="1">
    <citation type="submission" date="2018-05" db="EMBL/GenBank/DDBJ databases">
        <authorList>
            <person name="Lanie J.A."/>
            <person name="Ng W.-L."/>
            <person name="Kazmierczak K.M."/>
            <person name="Andrzejewski T.M."/>
            <person name="Davidsen T.M."/>
            <person name="Wayne K.J."/>
            <person name="Tettelin H."/>
            <person name="Glass J.I."/>
            <person name="Rusch D."/>
            <person name="Podicherti R."/>
            <person name="Tsui H.-C.T."/>
            <person name="Winkler M.E."/>
        </authorList>
    </citation>
    <scope>NUCLEOTIDE SEQUENCE</scope>
</reference>
<organism evidence="2">
    <name type="scientific">marine metagenome</name>
    <dbReference type="NCBI Taxonomy" id="408172"/>
    <lineage>
        <taxon>unclassified sequences</taxon>
        <taxon>metagenomes</taxon>
        <taxon>ecological metagenomes</taxon>
    </lineage>
</organism>
<proteinExistence type="predicted"/>
<dbReference type="GO" id="GO:0016491">
    <property type="term" value="F:oxidoreductase activity"/>
    <property type="evidence" value="ECO:0007669"/>
    <property type="project" value="InterPro"/>
</dbReference>
<dbReference type="EMBL" id="UINC01003063">
    <property type="protein sequence ID" value="SVA03004.1"/>
    <property type="molecule type" value="Genomic_DNA"/>
</dbReference>
<dbReference type="InterPro" id="IPR013766">
    <property type="entry name" value="Thioredoxin_domain"/>
</dbReference>
<dbReference type="SUPFAM" id="SSF52833">
    <property type="entry name" value="Thioredoxin-like"/>
    <property type="match status" value="1"/>
</dbReference>
<name>A0A381SHQ4_9ZZZZ</name>
<dbReference type="GO" id="GO:0016209">
    <property type="term" value="F:antioxidant activity"/>
    <property type="evidence" value="ECO:0007669"/>
    <property type="project" value="InterPro"/>
</dbReference>
<accession>A0A381SHQ4</accession>
<dbReference type="InterPro" id="IPR036249">
    <property type="entry name" value="Thioredoxin-like_sf"/>
</dbReference>
<dbReference type="InterPro" id="IPR047262">
    <property type="entry name" value="PRX-like1"/>
</dbReference>
<dbReference type="CDD" id="cd02969">
    <property type="entry name" value="PRX_like1"/>
    <property type="match status" value="1"/>
</dbReference>
<dbReference type="InterPro" id="IPR000866">
    <property type="entry name" value="AhpC/TSA"/>
</dbReference>
<gene>
    <name evidence="2" type="ORF">METZ01_LOCUS55858</name>
</gene>
<protein>
    <recommendedName>
        <fullName evidence="1">Thioredoxin domain-containing protein</fullName>
    </recommendedName>
</protein>
<feature type="domain" description="Thioredoxin" evidence="1">
    <location>
        <begin position="8"/>
        <end position="167"/>
    </location>
</feature>
<dbReference type="AlphaFoldDB" id="A0A381SHQ4"/>
<dbReference type="PANTHER" id="PTHR43640:SF1">
    <property type="entry name" value="THIOREDOXIN-DEPENDENT PEROXIREDOXIN"/>
    <property type="match status" value="1"/>
</dbReference>
<dbReference type="PROSITE" id="PS51352">
    <property type="entry name" value="THIOREDOXIN_2"/>
    <property type="match status" value="1"/>
</dbReference>
<evidence type="ECO:0000313" key="2">
    <source>
        <dbReference type="EMBL" id="SVA03004.1"/>
    </source>
</evidence>
<dbReference type="Gene3D" id="3.40.30.10">
    <property type="entry name" value="Glutaredoxin"/>
    <property type="match status" value="1"/>
</dbReference>
<dbReference type="PANTHER" id="PTHR43640">
    <property type="entry name" value="OS07G0260300 PROTEIN"/>
    <property type="match status" value="1"/>
</dbReference>
<dbReference type="Pfam" id="PF00578">
    <property type="entry name" value="AhpC-TSA"/>
    <property type="match status" value="1"/>
</dbReference>
<sequence>MAHISTMEELGSPALDFSLPNTNPGVGGPSVSLNALNEHPALLVAFICNHCPYVIHIRDSFVSFVLDYREKGLAVVAICANDVRTHPDDSPEKMAEEASKFGYPFPYLYDESQAVARGYHAACTPDFFLYNRERTLVYRGQFDGSRPGNSEPVTGADLRRATDALLQDAPILAEQRPSMGCNIKWKSGEEPDYFAA</sequence>
<evidence type="ECO:0000259" key="1">
    <source>
        <dbReference type="PROSITE" id="PS51352"/>
    </source>
</evidence>